<evidence type="ECO:0000256" key="1">
    <source>
        <dbReference type="ARBA" id="ARBA00004123"/>
    </source>
</evidence>
<feature type="domain" description="Xylanolytic transcriptional activator regulatory" evidence="6">
    <location>
        <begin position="77"/>
        <end position="234"/>
    </location>
</feature>
<gene>
    <name evidence="7" type="ORF">CU098_001827</name>
</gene>
<evidence type="ECO:0000256" key="3">
    <source>
        <dbReference type="ARBA" id="ARBA00023125"/>
    </source>
</evidence>
<evidence type="ECO:0000313" key="8">
    <source>
        <dbReference type="Proteomes" id="UP000253551"/>
    </source>
</evidence>
<dbReference type="OrthoDB" id="2283631at2759"/>
<dbReference type="AlphaFoldDB" id="A0A367KRL0"/>
<dbReference type="InterPro" id="IPR007219">
    <property type="entry name" value="XnlR_reg_dom"/>
</dbReference>
<feature type="non-terminal residue" evidence="7">
    <location>
        <position position="1"/>
    </location>
</feature>
<dbReference type="EMBL" id="PJQM01000569">
    <property type="protein sequence ID" value="RCI04811.1"/>
    <property type="molecule type" value="Genomic_DNA"/>
</dbReference>
<keyword evidence="4" id="KW-0539">Nucleus</keyword>
<keyword evidence="8" id="KW-1185">Reference proteome</keyword>
<protein>
    <recommendedName>
        <fullName evidence="6">Xylanolytic transcriptional activator regulatory domain-containing protein</fullName>
    </recommendedName>
</protein>
<sequence>TVDIVLQTMYKDDKPTLDLEAISLAMDELSLASVSCAPYVLDITSRMDRIPCSQPQIESPQPRLNIKPETPIRYDLIQCYLDYVHPSMPMIDISLLTNTPQSPSLLLSAVYATASIFHPQEQVETPPGWSYYKMALSIIEIYLDTPRTSTVQALLLLIKYHEHIQRPGFFWRTRSLLQLASQMASDLGLAKKTLGFSHETEYQNRTFWALYMYEVLMSTEHGLQPYYLPDEFTTLYPKHHGDAIHFHWLSKVIHAQGFVLQFVRSKFDHQLQNETKEFDSLETRLKYLGQEIPKIMSSDEDINVYYIHLIYHVVNILLYRPYAFSSHNDSDYNFYCQSSASSITDIVEHILNKKGIDVFISTPRGYQQIIYCLTAAVTIQRSAKNMQTCLQSFDLLQYEKTASILKILVEKSPVTEIEDISTESWEMKRKQSSNASSEPSSPPLFFPDSPKITKRQSSLNLRNKPSRLSVPSLYTQHYSHSQPSSPTFNYDMDPYPRRLVKKSSLSSFDRRRQQHPRRHTVTDAYMEMSYPVERHRYSAPPNSLGFTPQSIMIDPSFLMDPVIPDTPSESVMRVLMDTNGEYSPLQ</sequence>
<dbReference type="PANTHER" id="PTHR46910">
    <property type="entry name" value="TRANSCRIPTION FACTOR PDR1"/>
    <property type="match status" value="1"/>
</dbReference>
<dbReference type="CDD" id="cd12148">
    <property type="entry name" value="fungal_TF_MHR"/>
    <property type="match status" value="1"/>
</dbReference>
<evidence type="ECO:0000256" key="5">
    <source>
        <dbReference type="SAM" id="MobiDB-lite"/>
    </source>
</evidence>
<keyword evidence="2" id="KW-0479">Metal-binding</keyword>
<dbReference type="GO" id="GO:0005634">
    <property type="term" value="C:nucleus"/>
    <property type="evidence" value="ECO:0007669"/>
    <property type="project" value="UniProtKB-SubCell"/>
</dbReference>
<dbReference type="Proteomes" id="UP000253551">
    <property type="component" value="Unassembled WGS sequence"/>
</dbReference>
<dbReference type="PANTHER" id="PTHR46910:SF3">
    <property type="entry name" value="HALOTOLERANCE PROTEIN 9-RELATED"/>
    <property type="match status" value="1"/>
</dbReference>
<evidence type="ECO:0000259" key="6">
    <source>
        <dbReference type="Pfam" id="PF04082"/>
    </source>
</evidence>
<proteinExistence type="predicted"/>
<evidence type="ECO:0000256" key="2">
    <source>
        <dbReference type="ARBA" id="ARBA00022723"/>
    </source>
</evidence>
<dbReference type="GO" id="GO:0003700">
    <property type="term" value="F:DNA-binding transcription factor activity"/>
    <property type="evidence" value="ECO:0007669"/>
    <property type="project" value="InterPro"/>
</dbReference>
<feature type="region of interest" description="Disordered" evidence="5">
    <location>
        <begin position="423"/>
        <end position="466"/>
    </location>
</feature>
<accession>A0A367KRL0</accession>
<evidence type="ECO:0000313" key="7">
    <source>
        <dbReference type="EMBL" id="RCI04811.1"/>
    </source>
</evidence>
<name>A0A367KRL0_RHIST</name>
<organism evidence="7 8">
    <name type="scientific">Rhizopus stolonifer</name>
    <name type="common">Rhizopus nigricans</name>
    <dbReference type="NCBI Taxonomy" id="4846"/>
    <lineage>
        <taxon>Eukaryota</taxon>
        <taxon>Fungi</taxon>
        <taxon>Fungi incertae sedis</taxon>
        <taxon>Mucoromycota</taxon>
        <taxon>Mucoromycotina</taxon>
        <taxon>Mucoromycetes</taxon>
        <taxon>Mucorales</taxon>
        <taxon>Mucorineae</taxon>
        <taxon>Rhizopodaceae</taxon>
        <taxon>Rhizopus</taxon>
    </lineage>
</organism>
<dbReference type="GO" id="GO:0006351">
    <property type="term" value="P:DNA-templated transcription"/>
    <property type="evidence" value="ECO:0007669"/>
    <property type="project" value="InterPro"/>
</dbReference>
<dbReference type="InterPro" id="IPR050987">
    <property type="entry name" value="AtrR-like"/>
</dbReference>
<dbReference type="GO" id="GO:0008270">
    <property type="term" value="F:zinc ion binding"/>
    <property type="evidence" value="ECO:0007669"/>
    <property type="project" value="InterPro"/>
</dbReference>
<evidence type="ECO:0000256" key="4">
    <source>
        <dbReference type="ARBA" id="ARBA00023242"/>
    </source>
</evidence>
<reference evidence="7 8" key="1">
    <citation type="journal article" date="2018" name="G3 (Bethesda)">
        <title>Phylogenetic and Phylogenomic Definition of Rhizopus Species.</title>
        <authorList>
            <person name="Gryganskyi A.P."/>
            <person name="Golan J."/>
            <person name="Dolatabadi S."/>
            <person name="Mondo S."/>
            <person name="Robb S."/>
            <person name="Idnurm A."/>
            <person name="Muszewska A."/>
            <person name="Steczkiewicz K."/>
            <person name="Masonjones S."/>
            <person name="Liao H.L."/>
            <person name="Gajdeczka M.T."/>
            <person name="Anike F."/>
            <person name="Vuek A."/>
            <person name="Anishchenko I.M."/>
            <person name="Voigt K."/>
            <person name="de Hoog G.S."/>
            <person name="Smith M.E."/>
            <person name="Heitman J."/>
            <person name="Vilgalys R."/>
            <person name="Stajich J.E."/>
        </authorList>
    </citation>
    <scope>NUCLEOTIDE SEQUENCE [LARGE SCALE GENOMIC DNA]</scope>
    <source>
        <strain evidence="7 8">LSU 92-RS-03</strain>
    </source>
</reference>
<comment type="caution">
    <text evidence="7">The sequence shown here is derived from an EMBL/GenBank/DDBJ whole genome shotgun (WGS) entry which is preliminary data.</text>
</comment>
<keyword evidence="3" id="KW-0238">DNA-binding</keyword>
<comment type="subcellular location">
    <subcellularLocation>
        <location evidence="1">Nucleus</location>
    </subcellularLocation>
</comment>
<dbReference type="STRING" id="4846.A0A367KRL0"/>
<dbReference type="GO" id="GO:0003677">
    <property type="term" value="F:DNA binding"/>
    <property type="evidence" value="ECO:0007669"/>
    <property type="project" value="UniProtKB-KW"/>
</dbReference>
<dbReference type="Pfam" id="PF04082">
    <property type="entry name" value="Fungal_trans"/>
    <property type="match status" value="1"/>
</dbReference>